<name>A0A9X4RW93_STRSU</name>
<keyword evidence="1" id="KW-1133">Transmembrane helix</keyword>
<reference evidence="2" key="1">
    <citation type="submission" date="2022-07" db="EMBL/GenBank/DDBJ databases">
        <title>Whole Genome Sequencing of Streptococcus suis.</title>
        <authorList>
            <person name="Dai X."/>
            <person name="Huang J."/>
            <person name="Wang L."/>
        </authorList>
    </citation>
    <scope>NUCLEOTIDE SEQUENCE</scope>
    <source>
        <strain evidence="2">XNB2</strain>
    </source>
</reference>
<evidence type="ECO:0000256" key="1">
    <source>
        <dbReference type="SAM" id="Phobius"/>
    </source>
</evidence>
<organism evidence="2 3">
    <name type="scientific">Streptococcus suis</name>
    <dbReference type="NCBI Taxonomy" id="1307"/>
    <lineage>
        <taxon>Bacteria</taxon>
        <taxon>Bacillati</taxon>
        <taxon>Bacillota</taxon>
        <taxon>Bacilli</taxon>
        <taxon>Lactobacillales</taxon>
        <taxon>Streptococcaceae</taxon>
        <taxon>Streptococcus</taxon>
    </lineage>
</organism>
<gene>
    <name evidence="2" type="ORF">NOL13_07695</name>
</gene>
<evidence type="ECO:0000313" key="3">
    <source>
        <dbReference type="Proteomes" id="UP001152875"/>
    </source>
</evidence>
<comment type="caution">
    <text evidence="2">The sequence shown here is derived from an EMBL/GenBank/DDBJ whole genome shotgun (WGS) entry which is preliminary data.</text>
</comment>
<protein>
    <submittedName>
        <fullName evidence="2">Uncharacterized protein</fullName>
    </submittedName>
</protein>
<keyword evidence="1" id="KW-0472">Membrane</keyword>
<feature type="transmembrane region" description="Helical" evidence="1">
    <location>
        <begin position="30"/>
        <end position="52"/>
    </location>
</feature>
<dbReference type="EMBL" id="JANFMP010000021">
    <property type="protein sequence ID" value="MDG4527278.1"/>
    <property type="molecule type" value="Genomic_DNA"/>
</dbReference>
<keyword evidence="1" id="KW-0812">Transmembrane</keyword>
<proteinExistence type="predicted"/>
<dbReference type="RefSeq" id="WP_277944613.1">
    <property type="nucleotide sequence ID" value="NZ_JANFMO010000023.1"/>
</dbReference>
<sequence length="269" mass="30969">MAKNTSLKKIEEELEWVSKDTVDQSASNQWMRWVEFGLPLVLISAAILYLLIGKSTATRNQNNQVEDQVMESVSRTHSYLDEIEGAKPAKPFDWTVGKYDAVKIDAEVENSMTLAEFTQEYGLADSYEESTMISDGSSVVTATYRSEDFGQDVTFWFNMSNGAYRIYQKSFYNLVDENYPEATDENFVFKWDQATIDALALDQSPEEIMEQYGLPTYARQNGMQDYRQLGMMYQEDNDPESTINSIHLVFMQNDQGEYRLKSKEGVFRD</sequence>
<accession>A0A9X4RW93</accession>
<dbReference type="AlphaFoldDB" id="A0A9X4RW93"/>
<dbReference type="Proteomes" id="UP001152875">
    <property type="component" value="Unassembled WGS sequence"/>
</dbReference>
<evidence type="ECO:0000313" key="2">
    <source>
        <dbReference type="EMBL" id="MDG4527278.1"/>
    </source>
</evidence>